<proteinExistence type="inferred from homology"/>
<evidence type="ECO:0000313" key="12">
    <source>
        <dbReference type="Proteomes" id="UP000429595"/>
    </source>
</evidence>
<comment type="function">
    <text evidence="9">Probably acts as a heme chaperone, transferring heme to an unknown acceptor. Binds one molecule of heme per monomer, possibly covalently. Binds 1 [4Fe-4S] cluster. The cluster is coordinated with 3 cysteines and an exchangeable S-adenosyl-L-methionine.</text>
</comment>
<evidence type="ECO:0000256" key="9">
    <source>
        <dbReference type="RuleBase" id="RU364116"/>
    </source>
</evidence>
<dbReference type="SFLD" id="SFLDF00562">
    <property type="entry name" value="HemN-like__clustered_with_heat"/>
    <property type="match status" value="1"/>
</dbReference>
<evidence type="ECO:0000256" key="8">
    <source>
        <dbReference type="ARBA" id="ARBA00023186"/>
    </source>
</evidence>
<dbReference type="InterPro" id="IPR058240">
    <property type="entry name" value="rSAM_sf"/>
</dbReference>
<dbReference type="InterPro" id="IPR034505">
    <property type="entry name" value="Coproporphyrinogen-III_oxidase"/>
</dbReference>
<comment type="similarity">
    <text evidence="1">Belongs to the anaerobic coproporphyrinogen-III oxidase family. HemW subfamily.</text>
</comment>
<dbReference type="EMBL" id="WEIO01000001">
    <property type="protein sequence ID" value="KAB7708718.1"/>
    <property type="molecule type" value="Genomic_DNA"/>
</dbReference>
<dbReference type="Pfam" id="PF04055">
    <property type="entry name" value="Radical_SAM"/>
    <property type="match status" value="1"/>
</dbReference>
<dbReference type="SUPFAM" id="SSF102114">
    <property type="entry name" value="Radical SAM enzymes"/>
    <property type="match status" value="1"/>
</dbReference>
<keyword evidence="12" id="KW-1185">Reference proteome</keyword>
<keyword evidence="5 9" id="KW-0479">Metal-binding</keyword>
<keyword evidence="4 9" id="KW-0949">S-adenosyl-L-methionine</keyword>
<evidence type="ECO:0000256" key="1">
    <source>
        <dbReference type="ARBA" id="ARBA00006100"/>
    </source>
</evidence>
<feature type="domain" description="Radical SAM core" evidence="10">
    <location>
        <begin position="1"/>
        <end position="229"/>
    </location>
</feature>
<dbReference type="SFLD" id="SFLDS00029">
    <property type="entry name" value="Radical_SAM"/>
    <property type="match status" value="1"/>
</dbReference>
<dbReference type="RefSeq" id="WP_152149246.1">
    <property type="nucleotide sequence ID" value="NZ_WEIO01000001.1"/>
</dbReference>
<dbReference type="SFLD" id="SFLDG01082">
    <property type="entry name" value="B12-binding_domain_containing"/>
    <property type="match status" value="1"/>
</dbReference>
<gene>
    <name evidence="11" type="ORF">F9802_00770</name>
</gene>
<dbReference type="PANTHER" id="PTHR13932:SF5">
    <property type="entry name" value="RADICAL S-ADENOSYL METHIONINE DOMAIN-CONTAINING PROTEIN 1, MITOCHONDRIAL"/>
    <property type="match status" value="1"/>
</dbReference>
<evidence type="ECO:0000259" key="10">
    <source>
        <dbReference type="PROSITE" id="PS51918"/>
    </source>
</evidence>
<comment type="subcellular location">
    <subcellularLocation>
        <location evidence="9">Cytoplasm</location>
    </subcellularLocation>
</comment>
<sequence length="398" mass="45108">MIRSAYIHIPFCRQICHYCDFNKVFLKNQPVDDYLDALGREMAMTMQQFPTVGLDTIFVGGGTPTALDAAQLEKLCRIIRNHLPFIKGEFTFEANPGDLTTDKLSVLKEYGVNRLSIGVQSFNDQLLQAIGRTHKSSDVFATVERAQSAGFENISIDLIYALPKQTLADFRETLKQALSLQLPHYSGYSLIIEPKTVFYNLMRKDALPLPKVETEAAMYETLMEEMAASGLFQYEISNFARPGFESLHNLVYWDNEPYYGFGAGAHAYINGVRRSNHGPLKKYMAPLQAEKLPLLTESKLTEKEKMEEEMFLGLRKMAGVPAARFEKKFGVSPLVLFKKPIEEMIARGLLVVENNESIRLTEQGKLFGNEVFQSFLFSIENNDERNDYNVSSAVDNNR</sequence>
<dbReference type="PROSITE" id="PS51918">
    <property type="entry name" value="RADICAL_SAM"/>
    <property type="match status" value="1"/>
</dbReference>
<keyword evidence="6 9" id="KW-0408">Iron</keyword>
<reference evidence="11 12" key="1">
    <citation type="submission" date="2019-10" db="EMBL/GenBank/DDBJ databases">
        <title>Bacillus aerolatum sp. nov., isolated from bioaerosol of sport playgrounds.</title>
        <authorList>
            <person name="Chen P."/>
            <person name="Zhang G."/>
        </authorList>
    </citation>
    <scope>NUCLEOTIDE SEQUENCE [LARGE SCALE GENOMIC DNA]</scope>
    <source>
        <strain evidence="11 12">CX253</strain>
    </source>
</reference>
<dbReference type="SMART" id="SM00729">
    <property type="entry name" value="Elp3"/>
    <property type="match status" value="1"/>
</dbReference>
<evidence type="ECO:0000256" key="3">
    <source>
        <dbReference type="ARBA" id="ARBA00022617"/>
    </source>
</evidence>
<dbReference type="InterPro" id="IPR004559">
    <property type="entry name" value="HemW-like"/>
</dbReference>
<dbReference type="InterPro" id="IPR010723">
    <property type="entry name" value="HemN_C"/>
</dbReference>
<dbReference type="GO" id="GO:0005737">
    <property type="term" value="C:cytoplasm"/>
    <property type="evidence" value="ECO:0007669"/>
    <property type="project" value="UniProtKB-SubCell"/>
</dbReference>
<comment type="caution">
    <text evidence="11">The sequence shown here is derived from an EMBL/GenBank/DDBJ whole genome shotgun (WGS) entry which is preliminary data.</text>
</comment>
<evidence type="ECO:0000313" key="11">
    <source>
        <dbReference type="EMBL" id="KAB7708718.1"/>
    </source>
</evidence>
<keyword evidence="9" id="KW-0004">4Fe-4S</keyword>
<dbReference type="NCBIfam" id="TIGR00539">
    <property type="entry name" value="hemN_rel"/>
    <property type="match status" value="1"/>
</dbReference>
<name>A0A6I1FJ77_9BACI</name>
<keyword evidence="3 9" id="KW-0349">Heme</keyword>
<protein>
    <recommendedName>
        <fullName evidence="2 9">Heme chaperone HemW</fullName>
    </recommendedName>
</protein>
<dbReference type="Gene3D" id="3.20.20.70">
    <property type="entry name" value="Aldolase class I"/>
    <property type="match status" value="1"/>
</dbReference>
<dbReference type="AlphaFoldDB" id="A0A6I1FJ77"/>
<dbReference type="GO" id="GO:0004109">
    <property type="term" value="F:coproporphyrinogen oxidase activity"/>
    <property type="evidence" value="ECO:0007669"/>
    <property type="project" value="InterPro"/>
</dbReference>
<keyword evidence="9" id="KW-0963">Cytoplasm</keyword>
<evidence type="ECO:0000256" key="5">
    <source>
        <dbReference type="ARBA" id="ARBA00022723"/>
    </source>
</evidence>
<organism evidence="11 12">
    <name type="scientific">Bacillus aerolatus</name>
    <dbReference type="NCBI Taxonomy" id="2653354"/>
    <lineage>
        <taxon>Bacteria</taxon>
        <taxon>Bacillati</taxon>
        <taxon>Bacillota</taxon>
        <taxon>Bacilli</taxon>
        <taxon>Bacillales</taxon>
        <taxon>Bacillaceae</taxon>
        <taxon>Bacillus</taxon>
    </lineage>
</organism>
<evidence type="ECO:0000256" key="6">
    <source>
        <dbReference type="ARBA" id="ARBA00023004"/>
    </source>
</evidence>
<evidence type="ECO:0000256" key="2">
    <source>
        <dbReference type="ARBA" id="ARBA00017228"/>
    </source>
</evidence>
<dbReference type="GO" id="GO:0051539">
    <property type="term" value="F:4 iron, 4 sulfur cluster binding"/>
    <property type="evidence" value="ECO:0007669"/>
    <property type="project" value="UniProtKB-UniRule"/>
</dbReference>
<keyword evidence="8 9" id="KW-0143">Chaperone</keyword>
<dbReference type="PANTHER" id="PTHR13932">
    <property type="entry name" value="COPROPORPHYRINIGEN III OXIDASE"/>
    <property type="match status" value="1"/>
</dbReference>
<dbReference type="Proteomes" id="UP000429595">
    <property type="component" value="Unassembled WGS sequence"/>
</dbReference>
<dbReference type="CDD" id="cd01335">
    <property type="entry name" value="Radical_SAM"/>
    <property type="match status" value="1"/>
</dbReference>
<evidence type="ECO:0000256" key="7">
    <source>
        <dbReference type="ARBA" id="ARBA00023014"/>
    </source>
</evidence>
<dbReference type="InterPro" id="IPR007197">
    <property type="entry name" value="rSAM"/>
</dbReference>
<dbReference type="Pfam" id="PF06969">
    <property type="entry name" value="HemN_C"/>
    <property type="match status" value="1"/>
</dbReference>
<dbReference type="GO" id="GO:0006779">
    <property type="term" value="P:porphyrin-containing compound biosynthetic process"/>
    <property type="evidence" value="ECO:0007669"/>
    <property type="project" value="InterPro"/>
</dbReference>
<evidence type="ECO:0000256" key="4">
    <source>
        <dbReference type="ARBA" id="ARBA00022691"/>
    </source>
</evidence>
<dbReference type="InterPro" id="IPR013785">
    <property type="entry name" value="Aldolase_TIM"/>
</dbReference>
<dbReference type="SFLD" id="SFLDG01065">
    <property type="entry name" value="anaerobic_coproporphyrinogen-I"/>
    <property type="match status" value="1"/>
</dbReference>
<dbReference type="InterPro" id="IPR006638">
    <property type="entry name" value="Elp3/MiaA/NifB-like_rSAM"/>
</dbReference>
<keyword evidence="7 9" id="KW-0411">Iron-sulfur</keyword>
<dbReference type="GO" id="GO:0046872">
    <property type="term" value="F:metal ion binding"/>
    <property type="evidence" value="ECO:0007669"/>
    <property type="project" value="UniProtKB-UniRule"/>
</dbReference>
<dbReference type="SFLD" id="SFLDF00288">
    <property type="entry name" value="HemN-like__clustered_with_nucl"/>
    <property type="match status" value="1"/>
</dbReference>
<accession>A0A6I1FJ77</accession>